<reference evidence="1" key="1">
    <citation type="submission" date="2020-10" db="EMBL/GenBank/DDBJ databases">
        <authorList>
            <person name="Gilroy R."/>
        </authorList>
    </citation>
    <scope>NUCLEOTIDE SEQUENCE</scope>
    <source>
        <strain evidence="1">ChiSjej1B19-3389</strain>
    </source>
</reference>
<dbReference type="EMBL" id="DVFW01000042">
    <property type="protein sequence ID" value="HIQ81200.1"/>
    <property type="molecule type" value="Genomic_DNA"/>
</dbReference>
<evidence type="ECO:0000313" key="2">
    <source>
        <dbReference type="Proteomes" id="UP000886787"/>
    </source>
</evidence>
<gene>
    <name evidence="1" type="ORF">IAD32_07975</name>
</gene>
<comment type="caution">
    <text evidence="1">The sequence shown here is derived from an EMBL/GenBank/DDBJ whole genome shotgun (WGS) entry which is preliminary data.</text>
</comment>
<evidence type="ECO:0000313" key="1">
    <source>
        <dbReference type="EMBL" id="HIQ81200.1"/>
    </source>
</evidence>
<dbReference type="AlphaFoldDB" id="A0A9D1CW74"/>
<reference evidence="1" key="2">
    <citation type="journal article" date="2021" name="PeerJ">
        <title>Extensive microbial diversity within the chicken gut microbiome revealed by metagenomics and culture.</title>
        <authorList>
            <person name="Gilroy R."/>
            <person name="Ravi A."/>
            <person name="Getino M."/>
            <person name="Pursley I."/>
            <person name="Horton D.L."/>
            <person name="Alikhan N.F."/>
            <person name="Baker D."/>
            <person name="Gharbi K."/>
            <person name="Hall N."/>
            <person name="Watson M."/>
            <person name="Adriaenssens E.M."/>
            <person name="Foster-Nyarko E."/>
            <person name="Jarju S."/>
            <person name="Secka A."/>
            <person name="Antonio M."/>
            <person name="Oren A."/>
            <person name="Chaudhuri R.R."/>
            <person name="La Ragione R."/>
            <person name="Hildebrand F."/>
            <person name="Pallen M.J."/>
        </authorList>
    </citation>
    <scope>NUCLEOTIDE SEQUENCE</scope>
    <source>
        <strain evidence="1">ChiSjej1B19-3389</strain>
    </source>
</reference>
<proteinExistence type="predicted"/>
<accession>A0A9D1CW74</accession>
<name>A0A9D1CW74_9FIRM</name>
<organism evidence="1 2">
    <name type="scientific">Candidatus Scatavimonas merdigallinarum</name>
    <dbReference type="NCBI Taxonomy" id="2840914"/>
    <lineage>
        <taxon>Bacteria</taxon>
        <taxon>Bacillati</taxon>
        <taxon>Bacillota</taxon>
        <taxon>Clostridia</taxon>
        <taxon>Eubacteriales</taxon>
        <taxon>Oscillospiraceae</taxon>
        <taxon>Oscillospiraceae incertae sedis</taxon>
        <taxon>Candidatus Scatavimonas</taxon>
    </lineage>
</organism>
<sequence>MNVSFNGYDEKVLTFVCTDKLEKGTPVKLSGNGTVTACADDDVFIGIVLSVRDGFAAVQTGGYVQLVPSGSIAIGYQKISAATDGKVKADTDNGREYLVLHTEQDNVGVIL</sequence>
<dbReference type="Proteomes" id="UP000886787">
    <property type="component" value="Unassembled WGS sequence"/>
</dbReference>
<protein>
    <submittedName>
        <fullName evidence="1">Uncharacterized protein</fullName>
    </submittedName>
</protein>